<keyword evidence="3" id="KW-1133">Transmembrane helix</keyword>
<proteinExistence type="inferred from homology"/>
<keyword evidence="3" id="KW-0812">Transmembrane</keyword>
<protein>
    <recommendedName>
        <fullName evidence="6">CDP-alcohol phosphatidyltransferase</fullName>
    </recommendedName>
</protein>
<dbReference type="InterPro" id="IPR043130">
    <property type="entry name" value="CDP-OH_PTrfase_TM_dom"/>
</dbReference>
<dbReference type="GO" id="GO:0008654">
    <property type="term" value="P:phospholipid biosynthetic process"/>
    <property type="evidence" value="ECO:0007669"/>
    <property type="project" value="InterPro"/>
</dbReference>
<dbReference type="Pfam" id="PF01066">
    <property type="entry name" value="CDP-OH_P_transf"/>
    <property type="match status" value="1"/>
</dbReference>
<evidence type="ECO:0008006" key="6">
    <source>
        <dbReference type="Google" id="ProtNLM"/>
    </source>
</evidence>
<keyword evidence="3" id="KW-0472">Membrane</keyword>
<dbReference type="GO" id="GO:0016020">
    <property type="term" value="C:membrane"/>
    <property type="evidence" value="ECO:0007669"/>
    <property type="project" value="InterPro"/>
</dbReference>
<name>A0A1G1ZX16_9BACT</name>
<evidence type="ECO:0000313" key="4">
    <source>
        <dbReference type="EMBL" id="OGY68320.1"/>
    </source>
</evidence>
<dbReference type="AlphaFoldDB" id="A0A1G1ZX16"/>
<dbReference type="Proteomes" id="UP000177690">
    <property type="component" value="Unassembled WGS sequence"/>
</dbReference>
<feature type="transmembrane region" description="Helical" evidence="3">
    <location>
        <begin position="222"/>
        <end position="241"/>
    </location>
</feature>
<feature type="transmembrane region" description="Helical" evidence="3">
    <location>
        <begin position="197"/>
        <end position="216"/>
    </location>
</feature>
<dbReference type="InterPro" id="IPR000462">
    <property type="entry name" value="CDP-OH_P_trans"/>
</dbReference>
<dbReference type="STRING" id="1798409.A3I24_01710"/>
<feature type="transmembrane region" description="Helical" evidence="3">
    <location>
        <begin position="62"/>
        <end position="79"/>
    </location>
</feature>
<evidence type="ECO:0000313" key="5">
    <source>
        <dbReference type="Proteomes" id="UP000177690"/>
    </source>
</evidence>
<feature type="transmembrane region" description="Helical" evidence="3">
    <location>
        <begin position="133"/>
        <end position="159"/>
    </location>
</feature>
<dbReference type="InterPro" id="IPR048254">
    <property type="entry name" value="CDP_ALCOHOL_P_TRANSF_CS"/>
</dbReference>
<reference evidence="4 5" key="1">
    <citation type="journal article" date="2016" name="Nat. Commun.">
        <title>Thousands of microbial genomes shed light on interconnected biogeochemical processes in an aquifer system.</title>
        <authorList>
            <person name="Anantharaman K."/>
            <person name="Brown C.T."/>
            <person name="Hug L.A."/>
            <person name="Sharon I."/>
            <person name="Castelle C.J."/>
            <person name="Probst A.J."/>
            <person name="Thomas B.C."/>
            <person name="Singh A."/>
            <person name="Wilkins M.J."/>
            <person name="Karaoz U."/>
            <person name="Brodie E.L."/>
            <person name="Williams K.H."/>
            <person name="Hubbard S.S."/>
            <person name="Banfield J.F."/>
        </authorList>
    </citation>
    <scope>NUCLEOTIDE SEQUENCE [LARGE SCALE GENOMIC DNA]</scope>
</reference>
<comment type="caution">
    <text evidence="4">The sequence shown here is derived from an EMBL/GenBank/DDBJ whole genome shotgun (WGS) entry which is preliminary data.</text>
</comment>
<gene>
    <name evidence="4" type="ORF">A3I24_01710</name>
</gene>
<dbReference type="Gene3D" id="1.20.120.1760">
    <property type="match status" value="1"/>
</dbReference>
<evidence type="ECO:0000256" key="3">
    <source>
        <dbReference type="SAM" id="Phobius"/>
    </source>
</evidence>
<keyword evidence="1 2" id="KW-0808">Transferase</keyword>
<dbReference type="PROSITE" id="PS00379">
    <property type="entry name" value="CDP_ALCOHOL_P_TRANSF"/>
    <property type="match status" value="1"/>
</dbReference>
<comment type="similarity">
    <text evidence="2">Belongs to the CDP-alcohol phosphatidyltransferase class-I family.</text>
</comment>
<organism evidence="4 5">
    <name type="scientific">Candidatus Harrisonbacteria bacterium RIFCSPLOWO2_02_FULL_41_13b</name>
    <dbReference type="NCBI Taxonomy" id="1798409"/>
    <lineage>
        <taxon>Bacteria</taxon>
        <taxon>Candidatus Harrisoniibacteriota</taxon>
    </lineage>
</organism>
<evidence type="ECO:0000256" key="2">
    <source>
        <dbReference type="RuleBase" id="RU003750"/>
    </source>
</evidence>
<evidence type="ECO:0000256" key="1">
    <source>
        <dbReference type="ARBA" id="ARBA00022679"/>
    </source>
</evidence>
<accession>A0A1G1ZX16</accession>
<dbReference type="GO" id="GO:0016780">
    <property type="term" value="F:phosphotransferase activity, for other substituted phosphate groups"/>
    <property type="evidence" value="ECO:0007669"/>
    <property type="project" value="InterPro"/>
</dbReference>
<dbReference type="EMBL" id="MHJL01000001">
    <property type="protein sequence ID" value="OGY68320.1"/>
    <property type="molecule type" value="Genomic_DNA"/>
</dbReference>
<sequence>MENQNLEKKISEEFKKQKTKFKRLIIRHKDDFLTTLEKSWRDALLRPVTAILYKIGITANHITFLGFGVVFISVGSYFLKADLYEQMVFLILGGLTDFVDGPLARNHNNVTILGTWMDHIRDLLLVVWASYLIYGYGLLSLEVILIIGALQIALGWFTLKDFLVKYLKGLPADAEEFDLRDFTLGNLQATVFGRAQFFFWIAGYVALFASLIYASAFLATLGAAFIILEIILAALGVLDLYKKIL</sequence>